<accession>A0A517Z0F0</accession>
<dbReference type="AlphaFoldDB" id="A0A517Z0F0"/>
<evidence type="ECO:0008006" key="3">
    <source>
        <dbReference type="Google" id="ProtNLM"/>
    </source>
</evidence>
<dbReference type="RefSeq" id="WP_145366649.1">
    <property type="nucleotide sequence ID" value="NZ_CP036275.1"/>
</dbReference>
<organism evidence="1 2">
    <name type="scientific">Maioricimonas rarisocia</name>
    <dbReference type="NCBI Taxonomy" id="2528026"/>
    <lineage>
        <taxon>Bacteria</taxon>
        <taxon>Pseudomonadati</taxon>
        <taxon>Planctomycetota</taxon>
        <taxon>Planctomycetia</taxon>
        <taxon>Planctomycetales</taxon>
        <taxon>Planctomycetaceae</taxon>
        <taxon>Maioricimonas</taxon>
    </lineage>
</organism>
<gene>
    <name evidence="1" type="ORF">Mal4_02150</name>
</gene>
<proteinExistence type="predicted"/>
<evidence type="ECO:0000313" key="2">
    <source>
        <dbReference type="Proteomes" id="UP000320496"/>
    </source>
</evidence>
<reference evidence="1 2" key="1">
    <citation type="submission" date="2019-02" db="EMBL/GenBank/DDBJ databases">
        <title>Deep-cultivation of Planctomycetes and their phenomic and genomic characterization uncovers novel biology.</title>
        <authorList>
            <person name="Wiegand S."/>
            <person name="Jogler M."/>
            <person name="Boedeker C."/>
            <person name="Pinto D."/>
            <person name="Vollmers J."/>
            <person name="Rivas-Marin E."/>
            <person name="Kohn T."/>
            <person name="Peeters S.H."/>
            <person name="Heuer A."/>
            <person name="Rast P."/>
            <person name="Oberbeckmann S."/>
            <person name="Bunk B."/>
            <person name="Jeske O."/>
            <person name="Meyerdierks A."/>
            <person name="Storesund J.E."/>
            <person name="Kallscheuer N."/>
            <person name="Luecker S."/>
            <person name="Lage O.M."/>
            <person name="Pohl T."/>
            <person name="Merkel B.J."/>
            <person name="Hornburger P."/>
            <person name="Mueller R.-W."/>
            <person name="Bruemmer F."/>
            <person name="Labrenz M."/>
            <person name="Spormann A.M."/>
            <person name="Op den Camp H."/>
            <person name="Overmann J."/>
            <person name="Amann R."/>
            <person name="Jetten M.S.M."/>
            <person name="Mascher T."/>
            <person name="Medema M.H."/>
            <person name="Devos D.P."/>
            <person name="Kaster A.-K."/>
            <person name="Ovreas L."/>
            <person name="Rohde M."/>
            <person name="Galperin M.Y."/>
            <person name="Jogler C."/>
        </authorList>
    </citation>
    <scope>NUCLEOTIDE SEQUENCE [LARGE SCALE GENOMIC DNA]</scope>
    <source>
        <strain evidence="1 2">Mal4</strain>
    </source>
</reference>
<name>A0A517Z0F0_9PLAN</name>
<dbReference type="KEGG" id="mri:Mal4_02150"/>
<keyword evidence="2" id="KW-1185">Reference proteome</keyword>
<dbReference type="Proteomes" id="UP000320496">
    <property type="component" value="Chromosome"/>
</dbReference>
<protein>
    <recommendedName>
        <fullName evidence="3">DUF2262 domain-containing protein</fullName>
    </recommendedName>
</protein>
<sequence>MSARFEVLLNGERICVAGIDGEGVLSVGLDYVKRQDEDPELNLHVGGLGQYRSDDPRSQHVTWPTPESIGVGDEVTIRLIPPGEFDAPVGMTDHPASALDDPVFGRLEYSVDAWNGVAAISCPPFTSTHVHLRAGEEGPTDDQRSLFLEFTTRFEELWPSLAEALVRCHPDIRDQGALLQRLRSNLAIQMYGEPQTLEIVFSFTGDDGLACFVTLRDWEIAEISLAR</sequence>
<evidence type="ECO:0000313" key="1">
    <source>
        <dbReference type="EMBL" id="QDU35933.1"/>
    </source>
</evidence>
<dbReference type="EMBL" id="CP036275">
    <property type="protein sequence ID" value="QDU35933.1"/>
    <property type="molecule type" value="Genomic_DNA"/>
</dbReference>
<dbReference type="OrthoDB" id="264674at2"/>